<evidence type="ECO:0000256" key="1">
    <source>
        <dbReference type="ARBA" id="ARBA00009865"/>
    </source>
</evidence>
<accession>A0A9D1NQB5</accession>
<keyword evidence="2" id="KW-0624">Polysaccharide degradation</keyword>
<proteinExistence type="inferred from homology"/>
<evidence type="ECO:0000256" key="3">
    <source>
        <dbReference type="ARBA" id="ARBA00022801"/>
    </source>
</evidence>
<dbReference type="InterPro" id="IPR006710">
    <property type="entry name" value="Glyco_hydro_43"/>
</dbReference>
<dbReference type="AlphaFoldDB" id="A0A9D1NQB5"/>
<evidence type="ECO:0000256" key="2">
    <source>
        <dbReference type="ARBA" id="ARBA00022651"/>
    </source>
</evidence>
<reference evidence="8" key="1">
    <citation type="submission" date="2020-10" db="EMBL/GenBank/DDBJ databases">
        <authorList>
            <person name="Gilroy R."/>
        </authorList>
    </citation>
    <scope>NUCLEOTIDE SEQUENCE</scope>
    <source>
        <strain evidence="8">1370</strain>
    </source>
</reference>
<dbReference type="PROSITE" id="PS51257">
    <property type="entry name" value="PROKAR_LIPOPROTEIN"/>
    <property type="match status" value="1"/>
</dbReference>
<reference evidence="8" key="2">
    <citation type="journal article" date="2021" name="PeerJ">
        <title>Extensive microbial diversity within the chicken gut microbiome revealed by metagenomics and culture.</title>
        <authorList>
            <person name="Gilroy R."/>
            <person name="Ravi A."/>
            <person name="Getino M."/>
            <person name="Pursley I."/>
            <person name="Horton D.L."/>
            <person name="Alikhan N.F."/>
            <person name="Baker D."/>
            <person name="Gharbi K."/>
            <person name="Hall N."/>
            <person name="Watson M."/>
            <person name="Adriaenssens E.M."/>
            <person name="Foster-Nyarko E."/>
            <person name="Jarju S."/>
            <person name="Secka A."/>
            <person name="Antonio M."/>
            <person name="Oren A."/>
            <person name="Chaudhuri R.R."/>
            <person name="La Ragione R."/>
            <person name="Hildebrand F."/>
            <person name="Pallen M.J."/>
        </authorList>
    </citation>
    <scope>NUCLEOTIDE SEQUENCE</scope>
    <source>
        <strain evidence="8">1370</strain>
    </source>
</reference>
<evidence type="ECO:0000313" key="8">
    <source>
        <dbReference type="EMBL" id="HIV10939.1"/>
    </source>
</evidence>
<dbReference type="PANTHER" id="PTHR43772">
    <property type="entry name" value="ENDO-1,4-BETA-XYLANASE"/>
    <property type="match status" value="1"/>
</dbReference>
<evidence type="ECO:0000256" key="7">
    <source>
        <dbReference type="RuleBase" id="RU361187"/>
    </source>
</evidence>
<keyword evidence="3 7" id="KW-0378">Hydrolase</keyword>
<keyword evidence="4" id="KW-0119">Carbohydrate metabolism</keyword>
<name>A0A9D1NQB5_9FIRM</name>
<keyword evidence="2" id="KW-0858">Xylan degradation</keyword>
<sequence length="566" mass="62515">MRKNAGLGFGGRRCAAALSAAVVALGLVGCQNPKNGGKAVNTTGGDSNINYQAEYQGNPYLPLWEYIPDGEPYVFEDPDNPGKLRLYVYGSHDTLKTEYCGKDLVVWSAPVEDLTDWRLDGVIFESVVNGSADTLYAPDVCLVEKDGKKTYYLYPNNQSWGRNSMVASSDRPDGPFTPVNFVEGSTTQTFGPLGFDPAVFVDDDGAVYGYWGFVSSWWARLDPENMSDLAPGENAKKNIPSYDEMMSDSYNPEDFNIVQDENVKKWGFFEASSIRKVGNKYVFIYSRNGLLDEPTGKNYNQLAYGYSDSPAGPWKYGGIIVDAAGEVIPDGSGGYQRTFNFGNTHGSICEVDGQWYVFYHRNIQTYARQAMVESITVDWDERPVSEGGEVRISTAEVTSNGFFTNGLNPYQRHSFAIASYMTNSYITPVYEQDATTLPLTLQTGAVVGIKYFNMDLDAPYDGDSVLEIELVPKGVKTDLDIYLRPASAVNTPVERDEELNIVSVGEGSFKLGSISLDESMPSEPTTFTVSASRISELSGQWAVFVVPTTKRNADLCELRYMQLVEK</sequence>
<dbReference type="SUPFAM" id="SSF75005">
    <property type="entry name" value="Arabinanase/levansucrase/invertase"/>
    <property type="match status" value="1"/>
</dbReference>
<dbReference type="GO" id="GO:0004553">
    <property type="term" value="F:hydrolase activity, hydrolyzing O-glycosyl compounds"/>
    <property type="evidence" value="ECO:0007669"/>
    <property type="project" value="InterPro"/>
</dbReference>
<evidence type="ECO:0000256" key="5">
    <source>
        <dbReference type="ARBA" id="ARBA00023295"/>
    </source>
</evidence>
<keyword evidence="5 7" id="KW-0326">Glycosidase</keyword>
<protein>
    <submittedName>
        <fullName evidence="8">Family 43 glycosylhydrolase</fullName>
    </submittedName>
</protein>
<organism evidence="8 9">
    <name type="scientific">Candidatus Faeciplasma avium</name>
    <dbReference type="NCBI Taxonomy" id="2840798"/>
    <lineage>
        <taxon>Bacteria</taxon>
        <taxon>Bacillati</taxon>
        <taxon>Bacillota</taxon>
        <taxon>Clostridia</taxon>
        <taxon>Eubacteriales</taxon>
        <taxon>Oscillospiraceae</taxon>
        <taxon>Oscillospiraceae incertae sedis</taxon>
        <taxon>Candidatus Faeciplasma</taxon>
    </lineage>
</organism>
<dbReference type="PANTHER" id="PTHR43772:SF2">
    <property type="entry name" value="PUTATIVE (AFU_ORTHOLOGUE AFUA_2G04480)-RELATED"/>
    <property type="match status" value="1"/>
</dbReference>
<dbReference type="Pfam" id="PF04616">
    <property type="entry name" value="Glyco_hydro_43"/>
    <property type="match status" value="1"/>
</dbReference>
<dbReference type="EMBL" id="DVOL01000061">
    <property type="protein sequence ID" value="HIV10939.1"/>
    <property type="molecule type" value="Genomic_DNA"/>
</dbReference>
<dbReference type="InterPro" id="IPR052176">
    <property type="entry name" value="Glycosyl_Hydrlase_43_Enz"/>
</dbReference>
<comment type="similarity">
    <text evidence="1 7">Belongs to the glycosyl hydrolase 43 family.</text>
</comment>
<comment type="caution">
    <text evidence="8">The sequence shown here is derived from an EMBL/GenBank/DDBJ whole genome shotgun (WGS) entry which is preliminary data.</text>
</comment>
<dbReference type="GO" id="GO:0045493">
    <property type="term" value="P:xylan catabolic process"/>
    <property type="evidence" value="ECO:0007669"/>
    <property type="project" value="UniProtKB-KW"/>
</dbReference>
<evidence type="ECO:0000313" key="9">
    <source>
        <dbReference type="Proteomes" id="UP000823960"/>
    </source>
</evidence>
<gene>
    <name evidence="8" type="ORF">IAD28_04535</name>
</gene>
<evidence type="ECO:0000256" key="6">
    <source>
        <dbReference type="PIRSR" id="PIRSR606710-2"/>
    </source>
</evidence>
<dbReference type="InterPro" id="IPR023296">
    <property type="entry name" value="Glyco_hydro_beta-prop_sf"/>
</dbReference>
<dbReference type="Proteomes" id="UP000823960">
    <property type="component" value="Unassembled WGS sequence"/>
</dbReference>
<feature type="site" description="Important for catalytic activity, responsible for pKa modulation of the active site Glu and correct orientation of both the proton donor and substrate" evidence="6">
    <location>
        <position position="196"/>
    </location>
</feature>
<evidence type="ECO:0000256" key="4">
    <source>
        <dbReference type="ARBA" id="ARBA00023277"/>
    </source>
</evidence>
<dbReference type="Gene3D" id="2.115.10.20">
    <property type="entry name" value="Glycosyl hydrolase domain, family 43"/>
    <property type="match status" value="1"/>
</dbReference>